<evidence type="ECO:0000256" key="1">
    <source>
        <dbReference type="ARBA" id="ARBA00022553"/>
    </source>
</evidence>
<reference evidence="8 9" key="1">
    <citation type="submission" date="2020-08" db="EMBL/GenBank/DDBJ databases">
        <title>Sequencing the genomes of 1000 actinobacteria strains.</title>
        <authorList>
            <person name="Klenk H.-P."/>
        </authorList>
    </citation>
    <scope>NUCLEOTIDE SEQUENCE [LARGE SCALE GENOMIC DNA]</scope>
    <source>
        <strain evidence="8 9">DSM 45272</strain>
    </source>
</reference>
<keyword evidence="3 8" id="KW-0238">DNA-binding</keyword>
<sequence>MNRLTTLVVDDQPLIRYALSRLLRDSAGVGAVTEAASEPEALWQCEKSHPDMVITELSIWGEPAGTAICRFVKEHLEHATVLVFAGDASPSAIAMALNAGADSFVHKSADGGQVMSAVRSTLAGQRVCLQAGGTPPAVTEAVRYASLMTRREEEILALILYRWSNDEIAEELHLATQTVKNYVSRILQKLGFGSRRDLFRALRFRPGGNPLPRLDSTSHEGESYAAERLAGYRC</sequence>
<dbReference type="PRINTS" id="PR00038">
    <property type="entry name" value="HTHLUXR"/>
</dbReference>
<dbReference type="InterPro" id="IPR058245">
    <property type="entry name" value="NreC/VraR/RcsB-like_REC"/>
</dbReference>
<comment type="caution">
    <text evidence="8">The sequence shown here is derived from an EMBL/GenBank/DDBJ whole genome shotgun (WGS) entry which is preliminary data.</text>
</comment>
<dbReference type="SMART" id="SM00421">
    <property type="entry name" value="HTH_LUXR"/>
    <property type="match status" value="1"/>
</dbReference>
<dbReference type="SMART" id="SM00448">
    <property type="entry name" value="REC"/>
    <property type="match status" value="1"/>
</dbReference>
<dbReference type="PANTHER" id="PTHR43214">
    <property type="entry name" value="TWO-COMPONENT RESPONSE REGULATOR"/>
    <property type="match status" value="1"/>
</dbReference>
<dbReference type="CDD" id="cd17535">
    <property type="entry name" value="REC_NarL-like"/>
    <property type="match status" value="1"/>
</dbReference>
<dbReference type="PROSITE" id="PS50043">
    <property type="entry name" value="HTH_LUXR_2"/>
    <property type="match status" value="1"/>
</dbReference>
<evidence type="ECO:0000313" key="9">
    <source>
        <dbReference type="Proteomes" id="UP000580861"/>
    </source>
</evidence>
<dbReference type="SUPFAM" id="SSF46894">
    <property type="entry name" value="C-terminal effector domain of the bipartite response regulators"/>
    <property type="match status" value="1"/>
</dbReference>
<dbReference type="InterPro" id="IPR001789">
    <property type="entry name" value="Sig_transdc_resp-reg_receiver"/>
</dbReference>
<dbReference type="InterPro" id="IPR000792">
    <property type="entry name" value="Tscrpt_reg_LuxR_C"/>
</dbReference>
<dbReference type="RefSeq" id="WP_184903784.1">
    <property type="nucleotide sequence ID" value="NZ_JACHMX010000001.1"/>
</dbReference>
<evidence type="ECO:0000259" key="6">
    <source>
        <dbReference type="PROSITE" id="PS50043"/>
    </source>
</evidence>
<proteinExistence type="predicted"/>
<dbReference type="InterPro" id="IPR039420">
    <property type="entry name" value="WalR-like"/>
</dbReference>
<dbReference type="Proteomes" id="UP000580861">
    <property type="component" value="Unassembled WGS sequence"/>
</dbReference>
<name>A0A841BFS8_9PSEU</name>
<dbReference type="EMBL" id="JACHMX010000001">
    <property type="protein sequence ID" value="MBB5857563.1"/>
    <property type="molecule type" value="Genomic_DNA"/>
</dbReference>
<comment type="caution">
    <text evidence="5">Lacks conserved residue(s) required for the propagation of feature annotation.</text>
</comment>
<evidence type="ECO:0000256" key="4">
    <source>
        <dbReference type="ARBA" id="ARBA00023163"/>
    </source>
</evidence>
<dbReference type="Gene3D" id="3.40.50.2300">
    <property type="match status" value="1"/>
</dbReference>
<protein>
    <submittedName>
        <fullName evidence="8">DNA-binding NarL/FixJ family response regulator</fullName>
    </submittedName>
</protein>
<dbReference type="PROSITE" id="PS50110">
    <property type="entry name" value="RESPONSE_REGULATORY"/>
    <property type="match status" value="1"/>
</dbReference>
<dbReference type="PANTHER" id="PTHR43214:SF41">
    <property type="entry name" value="NITRATE_NITRITE RESPONSE REGULATOR PROTEIN NARP"/>
    <property type="match status" value="1"/>
</dbReference>
<dbReference type="SUPFAM" id="SSF52172">
    <property type="entry name" value="CheY-like"/>
    <property type="match status" value="1"/>
</dbReference>
<organism evidence="8 9">
    <name type="scientific">Amycolatopsis umgeniensis</name>
    <dbReference type="NCBI Taxonomy" id="336628"/>
    <lineage>
        <taxon>Bacteria</taxon>
        <taxon>Bacillati</taxon>
        <taxon>Actinomycetota</taxon>
        <taxon>Actinomycetes</taxon>
        <taxon>Pseudonocardiales</taxon>
        <taxon>Pseudonocardiaceae</taxon>
        <taxon>Amycolatopsis</taxon>
    </lineage>
</organism>
<dbReference type="InterPro" id="IPR036388">
    <property type="entry name" value="WH-like_DNA-bd_sf"/>
</dbReference>
<feature type="domain" description="HTH luxR-type" evidence="6">
    <location>
        <begin position="141"/>
        <end position="206"/>
    </location>
</feature>
<evidence type="ECO:0000256" key="5">
    <source>
        <dbReference type="PROSITE-ProRule" id="PRU00169"/>
    </source>
</evidence>
<evidence type="ECO:0000256" key="2">
    <source>
        <dbReference type="ARBA" id="ARBA00023015"/>
    </source>
</evidence>
<evidence type="ECO:0000259" key="7">
    <source>
        <dbReference type="PROSITE" id="PS50110"/>
    </source>
</evidence>
<dbReference type="Pfam" id="PF00196">
    <property type="entry name" value="GerE"/>
    <property type="match status" value="1"/>
</dbReference>
<dbReference type="Gene3D" id="1.10.10.10">
    <property type="entry name" value="Winged helix-like DNA-binding domain superfamily/Winged helix DNA-binding domain"/>
    <property type="match status" value="1"/>
</dbReference>
<dbReference type="CDD" id="cd06170">
    <property type="entry name" value="LuxR_C_like"/>
    <property type="match status" value="1"/>
</dbReference>
<feature type="domain" description="Response regulatory" evidence="7">
    <location>
        <begin position="5"/>
        <end position="122"/>
    </location>
</feature>
<dbReference type="GO" id="GO:0003677">
    <property type="term" value="F:DNA binding"/>
    <property type="evidence" value="ECO:0007669"/>
    <property type="project" value="UniProtKB-KW"/>
</dbReference>
<evidence type="ECO:0000313" key="8">
    <source>
        <dbReference type="EMBL" id="MBB5857563.1"/>
    </source>
</evidence>
<dbReference type="Pfam" id="PF00072">
    <property type="entry name" value="Response_reg"/>
    <property type="match status" value="1"/>
</dbReference>
<keyword evidence="1" id="KW-0597">Phosphoprotein</keyword>
<keyword evidence="9" id="KW-1185">Reference proteome</keyword>
<dbReference type="InterPro" id="IPR011006">
    <property type="entry name" value="CheY-like_superfamily"/>
</dbReference>
<dbReference type="GO" id="GO:0000160">
    <property type="term" value="P:phosphorelay signal transduction system"/>
    <property type="evidence" value="ECO:0007669"/>
    <property type="project" value="InterPro"/>
</dbReference>
<accession>A0A841BFS8</accession>
<dbReference type="InterPro" id="IPR016032">
    <property type="entry name" value="Sig_transdc_resp-reg_C-effctor"/>
</dbReference>
<gene>
    <name evidence="8" type="ORF">HDA45_007650</name>
</gene>
<evidence type="ECO:0000256" key="3">
    <source>
        <dbReference type="ARBA" id="ARBA00023125"/>
    </source>
</evidence>
<dbReference type="GO" id="GO:0006355">
    <property type="term" value="P:regulation of DNA-templated transcription"/>
    <property type="evidence" value="ECO:0007669"/>
    <property type="project" value="InterPro"/>
</dbReference>
<keyword evidence="4" id="KW-0804">Transcription</keyword>
<dbReference type="AlphaFoldDB" id="A0A841BFS8"/>
<keyword evidence="2" id="KW-0805">Transcription regulation</keyword>